<reference evidence="1 2" key="1">
    <citation type="submission" date="2020-08" db="EMBL/GenBank/DDBJ databases">
        <title>Genomic Encyclopedia of Type Strains, Phase IV (KMG-IV): sequencing the most valuable type-strain genomes for metagenomic binning, comparative biology and taxonomic classification.</title>
        <authorList>
            <person name="Goeker M."/>
        </authorList>
    </citation>
    <scope>NUCLEOTIDE SEQUENCE [LARGE SCALE GENOMIC DNA]</scope>
    <source>
        <strain evidence="1 2">DSM 103377</strain>
    </source>
</reference>
<sequence>MTPDKAARVERIAHVMDQSVRLPGTRIRLGLDGLLGLVPGIGDTLALAVSAYIPVTAWRAGARKRTLLRMMGNVTADWLIGLVPLAGDLFDIGFKANTRNARLFREEFDLPPQDP</sequence>
<accession>A0A840X5X3</accession>
<name>A0A840X5X3_9RHOB</name>
<evidence type="ECO:0000313" key="2">
    <source>
        <dbReference type="Proteomes" id="UP000553766"/>
    </source>
</evidence>
<gene>
    <name evidence="1" type="ORF">FHS89_003223</name>
</gene>
<dbReference type="Proteomes" id="UP000553766">
    <property type="component" value="Unassembled WGS sequence"/>
</dbReference>
<keyword evidence="2" id="KW-1185">Reference proteome</keyword>
<organism evidence="1 2">
    <name type="scientific">Rubricella aquisinus</name>
    <dbReference type="NCBI Taxonomy" id="2028108"/>
    <lineage>
        <taxon>Bacteria</taxon>
        <taxon>Pseudomonadati</taxon>
        <taxon>Pseudomonadota</taxon>
        <taxon>Alphaproteobacteria</taxon>
        <taxon>Rhodobacterales</taxon>
        <taxon>Paracoccaceae</taxon>
        <taxon>Rubricella</taxon>
    </lineage>
</organism>
<dbReference type="PANTHER" id="PTHR35519">
    <property type="entry name" value="MEMBRANE PROTEINS"/>
    <property type="match status" value="1"/>
</dbReference>
<protein>
    <recommendedName>
        <fullName evidence="3">DUF4112 domain-containing protein</fullName>
    </recommendedName>
</protein>
<evidence type="ECO:0008006" key="3">
    <source>
        <dbReference type="Google" id="ProtNLM"/>
    </source>
</evidence>
<proteinExistence type="predicted"/>
<dbReference type="AlphaFoldDB" id="A0A840X5X3"/>
<dbReference type="RefSeq" id="WP_184013129.1">
    <property type="nucleotide sequence ID" value="NZ_JACIJS010000015.1"/>
</dbReference>
<evidence type="ECO:0000313" key="1">
    <source>
        <dbReference type="EMBL" id="MBB5517176.1"/>
    </source>
</evidence>
<dbReference type="EMBL" id="JACIJS010000015">
    <property type="protein sequence ID" value="MBB5517176.1"/>
    <property type="molecule type" value="Genomic_DNA"/>
</dbReference>
<dbReference type="Pfam" id="PF13430">
    <property type="entry name" value="DUF4112"/>
    <property type="match status" value="1"/>
</dbReference>
<dbReference type="PANTHER" id="PTHR35519:SF2">
    <property type="entry name" value="PH DOMAIN PROTEIN"/>
    <property type="match status" value="1"/>
</dbReference>
<comment type="caution">
    <text evidence="1">The sequence shown here is derived from an EMBL/GenBank/DDBJ whole genome shotgun (WGS) entry which is preliminary data.</text>
</comment>
<dbReference type="InterPro" id="IPR025187">
    <property type="entry name" value="DUF4112"/>
</dbReference>